<dbReference type="GO" id="GO:0005506">
    <property type="term" value="F:iron ion binding"/>
    <property type="evidence" value="ECO:0007669"/>
    <property type="project" value="InterPro"/>
</dbReference>
<evidence type="ECO:0000256" key="1">
    <source>
        <dbReference type="ARBA" id="ARBA00001961"/>
    </source>
</evidence>
<evidence type="ECO:0000256" key="6">
    <source>
        <dbReference type="ARBA" id="ARBA00023004"/>
    </source>
</evidence>
<dbReference type="RefSeq" id="WP_024950858.1">
    <property type="nucleotide sequence ID" value="NZ_CAWOWR010000116.1"/>
</dbReference>
<gene>
    <name evidence="8" type="ORF">FQP86_10420</name>
</gene>
<dbReference type="Gene3D" id="2.60.120.620">
    <property type="entry name" value="q2cbj1_9rhob like domain"/>
    <property type="match status" value="1"/>
</dbReference>
<dbReference type="Proteomes" id="UP000319941">
    <property type="component" value="Unassembled WGS sequence"/>
</dbReference>
<dbReference type="OrthoDB" id="269774at2"/>
<dbReference type="InterPro" id="IPR045054">
    <property type="entry name" value="P4HA-like"/>
</dbReference>
<dbReference type="SUPFAM" id="SSF51197">
    <property type="entry name" value="Clavaminate synthase-like"/>
    <property type="match status" value="1"/>
</dbReference>
<organism evidence="8 9">
    <name type="scientific">Cobetia crustatorum</name>
    <dbReference type="NCBI Taxonomy" id="553385"/>
    <lineage>
        <taxon>Bacteria</taxon>
        <taxon>Pseudomonadati</taxon>
        <taxon>Pseudomonadota</taxon>
        <taxon>Gammaproteobacteria</taxon>
        <taxon>Oceanospirillales</taxon>
        <taxon>Halomonadaceae</taxon>
        <taxon>Cobetia</taxon>
    </lineage>
</organism>
<keyword evidence="5" id="KW-0560">Oxidoreductase</keyword>
<dbReference type="GO" id="GO:0031418">
    <property type="term" value="F:L-ascorbic acid binding"/>
    <property type="evidence" value="ECO:0007669"/>
    <property type="project" value="UniProtKB-KW"/>
</dbReference>
<dbReference type="PANTHER" id="PTHR10869:SF247">
    <property type="entry name" value="FE2OG DIOXYGENASE DOMAIN-CONTAINING PROTEIN"/>
    <property type="match status" value="1"/>
</dbReference>
<keyword evidence="4" id="KW-0223">Dioxygenase</keyword>
<evidence type="ECO:0000313" key="8">
    <source>
        <dbReference type="EMBL" id="TVU70199.1"/>
    </source>
</evidence>
<feature type="domain" description="Fe2OG dioxygenase" evidence="7">
    <location>
        <begin position="124"/>
        <end position="249"/>
    </location>
</feature>
<evidence type="ECO:0000256" key="4">
    <source>
        <dbReference type="ARBA" id="ARBA00022964"/>
    </source>
</evidence>
<protein>
    <submittedName>
        <fullName evidence="8">Oxidoreductase</fullName>
    </submittedName>
</protein>
<keyword evidence="2" id="KW-0479">Metal-binding</keyword>
<keyword evidence="6" id="KW-0408">Iron</keyword>
<dbReference type="EMBL" id="VNFH01000006">
    <property type="protein sequence ID" value="TVU70199.1"/>
    <property type="molecule type" value="Genomic_DNA"/>
</dbReference>
<evidence type="ECO:0000256" key="5">
    <source>
        <dbReference type="ARBA" id="ARBA00023002"/>
    </source>
</evidence>
<keyword evidence="9" id="KW-1185">Reference proteome</keyword>
<proteinExistence type="predicted"/>
<reference evidence="8 9" key="1">
    <citation type="submission" date="2019-07" db="EMBL/GenBank/DDBJ databases">
        <title>Diversity of Bacteria from Kongsfjorden, Arctic.</title>
        <authorList>
            <person name="Yu Y."/>
        </authorList>
    </citation>
    <scope>NUCLEOTIDE SEQUENCE [LARGE SCALE GENOMIC DNA]</scope>
    <source>
        <strain evidence="8 9">SM1923</strain>
    </source>
</reference>
<evidence type="ECO:0000259" key="7">
    <source>
        <dbReference type="PROSITE" id="PS51471"/>
    </source>
</evidence>
<dbReference type="STRING" id="553385.GCA_000591415_00482"/>
<evidence type="ECO:0000256" key="2">
    <source>
        <dbReference type="ARBA" id="ARBA00022723"/>
    </source>
</evidence>
<dbReference type="InterPro" id="IPR005123">
    <property type="entry name" value="Oxoglu/Fe-dep_dioxygenase_dom"/>
</dbReference>
<accession>A0A558HM26</accession>
<dbReference type="SMART" id="SM00702">
    <property type="entry name" value="P4Hc"/>
    <property type="match status" value="1"/>
</dbReference>
<keyword evidence="3" id="KW-0847">Vitamin C</keyword>
<comment type="caution">
    <text evidence="8">The sequence shown here is derived from an EMBL/GenBank/DDBJ whole genome shotgun (WGS) entry which is preliminary data.</text>
</comment>
<name>A0A558HM26_9GAMM</name>
<sequence length="249" mass="27548">MSLSFHVVRHERGFSPTPLPIWTDNGDVSDLFEADAAPEVVRQEVEGVPGAFQLLNVLTPEEADNFVATLEEMGFEEDAPVSLPRSVRHNHNVNWIVSEAVDQVIWERSALLVTEQIQGEGAKGINARFRVYRYEAGDFFKPHTDGAWPGSRVINDEVIHDAYPGLMSQYTFLIFLSDGYSGGRTEFLVSRSDPSKPAQSRDDIQTVSVATPKGGVLCFPHGSHPQHCVHAGEPIGDGAKYIIRSDILY</sequence>
<dbReference type="PROSITE" id="PS51471">
    <property type="entry name" value="FE2OG_OXY"/>
    <property type="match status" value="1"/>
</dbReference>
<dbReference type="PANTHER" id="PTHR10869">
    <property type="entry name" value="PROLYL 4-HYDROXYLASE ALPHA SUBUNIT"/>
    <property type="match status" value="1"/>
</dbReference>
<comment type="cofactor">
    <cofactor evidence="1">
        <name>L-ascorbate</name>
        <dbReference type="ChEBI" id="CHEBI:38290"/>
    </cofactor>
</comment>
<evidence type="ECO:0000313" key="9">
    <source>
        <dbReference type="Proteomes" id="UP000319941"/>
    </source>
</evidence>
<dbReference type="InterPro" id="IPR006620">
    <property type="entry name" value="Pro_4_hyd_alph"/>
</dbReference>
<dbReference type="GO" id="GO:0004656">
    <property type="term" value="F:procollagen-proline 4-dioxygenase activity"/>
    <property type="evidence" value="ECO:0007669"/>
    <property type="project" value="TreeGrafter"/>
</dbReference>
<evidence type="ECO:0000256" key="3">
    <source>
        <dbReference type="ARBA" id="ARBA00022896"/>
    </source>
</evidence>
<dbReference type="AlphaFoldDB" id="A0A558HM26"/>